<reference evidence="13" key="1">
    <citation type="submission" date="2016-10" db="EMBL/GenBank/DDBJ databases">
        <authorList>
            <person name="de Groot N.N."/>
        </authorList>
    </citation>
    <scope>NUCLEOTIDE SEQUENCE</scope>
</reference>
<evidence type="ECO:0000256" key="1">
    <source>
        <dbReference type="ARBA" id="ARBA00000085"/>
    </source>
</evidence>
<sequence>MKNLSVTTFIHILFTQAIFILLITFFVFISWDKERRKMEEISHYKLIADAFLSNVQLNPTEEKLKIFYKNFSVKQIDVLETQKKIKKDGKTIFEGKSIYGKVRVFEINGKHVIYVQRLGYNLMLSDNRPENYNFRIAISIGVLLILSLLLLYIAILKKLYPLKKLDKEIEEFAKGNMEIKITYQNGDEIGKIAKNFDDAILHIRELISSKNLFMRNMMHELKTPITKGRIVVESIDDEMVKGVLIRAFERMNELIKELAQVERVTTRNFVPLIEPTTLNKVIEESQHMLINDKKNIKIDVKNITFQTDYKLLALAIKNLLDNGIKYSVDHQVKLESKDWKLIKIISKGDGLQHPLSYYTEPFSQEEKRSEGFGLGLYIVNSILTKLKYTLGYRYEDGENIFAIISDTKNRQIGNI</sequence>
<protein>
    <recommendedName>
        <fullName evidence="3">histidine kinase</fullName>
        <ecNumber evidence="3">2.7.13.3</ecNumber>
    </recommendedName>
</protein>
<name>A0A1W1CCU5_9ZZZZ</name>
<keyword evidence="4" id="KW-0597">Phosphoprotein</keyword>
<feature type="domain" description="HAMP" evidence="12">
    <location>
        <begin position="161"/>
        <end position="208"/>
    </location>
</feature>
<comment type="catalytic activity">
    <reaction evidence="1">
        <text>ATP + protein L-histidine = ADP + protein N-phospho-L-histidine.</text>
        <dbReference type="EC" id="2.7.13.3"/>
    </reaction>
</comment>
<keyword evidence="9 10" id="KW-0472">Membrane</keyword>
<evidence type="ECO:0000256" key="10">
    <source>
        <dbReference type="SAM" id="Phobius"/>
    </source>
</evidence>
<evidence type="ECO:0000259" key="11">
    <source>
        <dbReference type="PROSITE" id="PS50109"/>
    </source>
</evidence>
<dbReference type="InterPro" id="IPR003661">
    <property type="entry name" value="HisK_dim/P_dom"/>
</dbReference>
<dbReference type="InterPro" id="IPR036890">
    <property type="entry name" value="HATPase_C_sf"/>
</dbReference>
<evidence type="ECO:0000256" key="4">
    <source>
        <dbReference type="ARBA" id="ARBA00022553"/>
    </source>
</evidence>
<dbReference type="AlphaFoldDB" id="A0A1W1CCU5"/>
<evidence type="ECO:0000256" key="7">
    <source>
        <dbReference type="ARBA" id="ARBA00022777"/>
    </source>
</evidence>
<dbReference type="PANTHER" id="PTHR45528:SF12">
    <property type="entry name" value="SENSOR HISTIDINE KINASE ARSS"/>
    <property type="match status" value="1"/>
</dbReference>
<evidence type="ECO:0000256" key="8">
    <source>
        <dbReference type="ARBA" id="ARBA00022989"/>
    </source>
</evidence>
<dbReference type="EMBL" id="FPHG01000062">
    <property type="protein sequence ID" value="SFV63522.1"/>
    <property type="molecule type" value="Genomic_DNA"/>
</dbReference>
<dbReference type="InterPro" id="IPR003660">
    <property type="entry name" value="HAMP_dom"/>
</dbReference>
<dbReference type="SMART" id="SM00387">
    <property type="entry name" value="HATPase_c"/>
    <property type="match status" value="1"/>
</dbReference>
<evidence type="ECO:0000259" key="12">
    <source>
        <dbReference type="PROSITE" id="PS50885"/>
    </source>
</evidence>
<evidence type="ECO:0000256" key="6">
    <source>
        <dbReference type="ARBA" id="ARBA00022692"/>
    </source>
</evidence>
<gene>
    <name evidence="13" type="ORF">MNB_SV-9-1309</name>
</gene>
<keyword evidence="7 13" id="KW-0418">Kinase</keyword>
<dbReference type="InterPro" id="IPR047994">
    <property type="entry name" value="ArsS-like"/>
</dbReference>
<proteinExistence type="predicted"/>
<dbReference type="GO" id="GO:0016020">
    <property type="term" value="C:membrane"/>
    <property type="evidence" value="ECO:0007669"/>
    <property type="project" value="UniProtKB-SubCell"/>
</dbReference>
<dbReference type="InterPro" id="IPR050398">
    <property type="entry name" value="HssS/ArlS-like"/>
</dbReference>
<dbReference type="PROSITE" id="PS50885">
    <property type="entry name" value="HAMP"/>
    <property type="match status" value="1"/>
</dbReference>
<dbReference type="NCBIfam" id="NF038389">
    <property type="entry name" value="ArsS_fam_HK"/>
    <property type="match status" value="1"/>
</dbReference>
<dbReference type="Gene3D" id="1.10.8.500">
    <property type="entry name" value="HAMP domain in histidine kinase"/>
    <property type="match status" value="1"/>
</dbReference>
<organism evidence="13">
    <name type="scientific">hydrothermal vent metagenome</name>
    <dbReference type="NCBI Taxonomy" id="652676"/>
    <lineage>
        <taxon>unclassified sequences</taxon>
        <taxon>metagenomes</taxon>
        <taxon>ecological metagenomes</taxon>
    </lineage>
</organism>
<evidence type="ECO:0000256" key="3">
    <source>
        <dbReference type="ARBA" id="ARBA00012438"/>
    </source>
</evidence>
<dbReference type="PANTHER" id="PTHR45528">
    <property type="entry name" value="SENSOR HISTIDINE KINASE CPXA"/>
    <property type="match status" value="1"/>
</dbReference>
<dbReference type="CDD" id="cd00082">
    <property type="entry name" value="HisKA"/>
    <property type="match status" value="1"/>
</dbReference>
<feature type="transmembrane region" description="Helical" evidence="10">
    <location>
        <begin position="6"/>
        <end position="29"/>
    </location>
</feature>
<dbReference type="PROSITE" id="PS50109">
    <property type="entry name" value="HIS_KIN"/>
    <property type="match status" value="1"/>
</dbReference>
<dbReference type="SUPFAM" id="SSF47384">
    <property type="entry name" value="Homodimeric domain of signal transducing histidine kinase"/>
    <property type="match status" value="1"/>
</dbReference>
<dbReference type="InterPro" id="IPR003594">
    <property type="entry name" value="HATPase_dom"/>
</dbReference>
<evidence type="ECO:0000256" key="2">
    <source>
        <dbReference type="ARBA" id="ARBA00004141"/>
    </source>
</evidence>
<feature type="transmembrane region" description="Helical" evidence="10">
    <location>
        <begin position="132"/>
        <end position="155"/>
    </location>
</feature>
<dbReference type="SMART" id="SM00388">
    <property type="entry name" value="HisKA"/>
    <property type="match status" value="1"/>
</dbReference>
<dbReference type="GO" id="GO:0000155">
    <property type="term" value="F:phosphorelay sensor kinase activity"/>
    <property type="evidence" value="ECO:0007669"/>
    <property type="project" value="InterPro"/>
</dbReference>
<keyword evidence="5" id="KW-0808">Transferase</keyword>
<evidence type="ECO:0000313" key="13">
    <source>
        <dbReference type="EMBL" id="SFV63522.1"/>
    </source>
</evidence>
<keyword evidence="8 10" id="KW-1133">Transmembrane helix</keyword>
<dbReference type="SUPFAM" id="SSF158472">
    <property type="entry name" value="HAMP domain-like"/>
    <property type="match status" value="1"/>
</dbReference>
<dbReference type="Gene3D" id="3.30.565.10">
    <property type="entry name" value="Histidine kinase-like ATPase, C-terminal domain"/>
    <property type="match status" value="1"/>
</dbReference>
<dbReference type="Pfam" id="PF02518">
    <property type="entry name" value="HATPase_c"/>
    <property type="match status" value="1"/>
</dbReference>
<comment type="subcellular location">
    <subcellularLocation>
        <location evidence="2">Membrane</location>
        <topology evidence="2">Multi-pass membrane protein</topology>
    </subcellularLocation>
</comment>
<evidence type="ECO:0000256" key="5">
    <source>
        <dbReference type="ARBA" id="ARBA00022679"/>
    </source>
</evidence>
<dbReference type="InterPro" id="IPR005467">
    <property type="entry name" value="His_kinase_dom"/>
</dbReference>
<feature type="domain" description="Histidine kinase" evidence="11">
    <location>
        <begin position="216"/>
        <end position="391"/>
    </location>
</feature>
<dbReference type="SUPFAM" id="SSF55874">
    <property type="entry name" value="ATPase domain of HSP90 chaperone/DNA topoisomerase II/histidine kinase"/>
    <property type="match status" value="1"/>
</dbReference>
<keyword evidence="6 10" id="KW-0812">Transmembrane</keyword>
<dbReference type="InterPro" id="IPR036097">
    <property type="entry name" value="HisK_dim/P_sf"/>
</dbReference>
<accession>A0A1W1CCU5</accession>
<dbReference type="Gene3D" id="1.10.287.130">
    <property type="match status" value="1"/>
</dbReference>
<dbReference type="EC" id="2.7.13.3" evidence="3"/>
<evidence type="ECO:0000256" key="9">
    <source>
        <dbReference type="ARBA" id="ARBA00023136"/>
    </source>
</evidence>